<dbReference type="InterPro" id="IPR045028">
    <property type="entry name" value="DinG/Rad3-like"/>
</dbReference>
<dbReference type="SUPFAM" id="SSF52540">
    <property type="entry name" value="P-loop containing nucleoside triphosphate hydrolases"/>
    <property type="match status" value="1"/>
</dbReference>
<dbReference type="InterPro" id="IPR027417">
    <property type="entry name" value="P-loop_NTPase"/>
</dbReference>
<dbReference type="InterPro" id="IPR006555">
    <property type="entry name" value="ATP-dep_Helicase_C"/>
</dbReference>
<evidence type="ECO:0000256" key="3">
    <source>
        <dbReference type="ARBA" id="ARBA00022840"/>
    </source>
</evidence>
<keyword evidence="7" id="KW-1185">Reference proteome</keyword>
<dbReference type="GO" id="GO:0003678">
    <property type="term" value="F:DNA helicase activity"/>
    <property type="evidence" value="ECO:0007669"/>
    <property type="project" value="TreeGrafter"/>
</dbReference>
<evidence type="ECO:0000313" key="6">
    <source>
        <dbReference type="EMBL" id="MBF2735218.1"/>
    </source>
</evidence>
<evidence type="ECO:0000256" key="4">
    <source>
        <dbReference type="ARBA" id="ARBA00038058"/>
    </source>
</evidence>
<gene>
    <name evidence="6" type="ORF">ISN26_03910</name>
</gene>
<keyword evidence="6" id="KW-0347">Helicase</keyword>
<evidence type="ECO:0000256" key="1">
    <source>
        <dbReference type="ARBA" id="ARBA00022741"/>
    </source>
</evidence>
<name>A0A930XXU8_9GAMM</name>
<dbReference type="PANTHER" id="PTHR11472">
    <property type="entry name" value="DNA REPAIR DEAD HELICASE RAD3/XP-D SUBFAMILY MEMBER"/>
    <property type="match status" value="1"/>
</dbReference>
<dbReference type="Pfam" id="PF13307">
    <property type="entry name" value="Helicase_C_2"/>
    <property type="match status" value="1"/>
</dbReference>
<dbReference type="GO" id="GO:0006139">
    <property type="term" value="P:nucleobase-containing compound metabolic process"/>
    <property type="evidence" value="ECO:0007669"/>
    <property type="project" value="InterPro"/>
</dbReference>
<dbReference type="Proteomes" id="UP000604381">
    <property type="component" value="Unassembled WGS sequence"/>
</dbReference>
<dbReference type="AlphaFoldDB" id="A0A930XXU8"/>
<organism evidence="6 7">
    <name type="scientific">Candidatus Amphirhobacter heronislandensis</name>
    <dbReference type="NCBI Taxonomy" id="1732024"/>
    <lineage>
        <taxon>Bacteria</taxon>
        <taxon>Pseudomonadati</taxon>
        <taxon>Pseudomonadota</taxon>
        <taxon>Gammaproteobacteria</taxon>
        <taxon>Candidatus Tethybacterales</taxon>
        <taxon>Candidatus Tethybacteraceae</taxon>
        <taxon>Candidatus Amphirhobacter</taxon>
    </lineage>
</organism>
<evidence type="ECO:0000313" key="7">
    <source>
        <dbReference type="Proteomes" id="UP000604381"/>
    </source>
</evidence>
<dbReference type="Gene3D" id="3.40.50.300">
    <property type="entry name" value="P-loop containing nucleotide triphosphate hydrolases"/>
    <property type="match status" value="2"/>
</dbReference>
<dbReference type="Pfam" id="PF00270">
    <property type="entry name" value="DEAD"/>
    <property type="match status" value="1"/>
</dbReference>
<comment type="caution">
    <text evidence="6">The sequence shown here is derived from an EMBL/GenBank/DDBJ whole genome shotgun (WGS) entry which is preliminary data.</text>
</comment>
<protein>
    <submittedName>
        <fullName evidence="6">ATP-dependent DNA helicase</fullName>
    </submittedName>
</protein>
<dbReference type="SMART" id="SM00491">
    <property type="entry name" value="HELICc2"/>
    <property type="match status" value="1"/>
</dbReference>
<accession>A0A930XXU8</accession>
<dbReference type="InterPro" id="IPR011545">
    <property type="entry name" value="DEAD/DEAH_box_helicase_dom"/>
</dbReference>
<evidence type="ECO:0000256" key="2">
    <source>
        <dbReference type="ARBA" id="ARBA00022801"/>
    </source>
</evidence>
<evidence type="ECO:0000259" key="5">
    <source>
        <dbReference type="PROSITE" id="PS51193"/>
    </source>
</evidence>
<dbReference type="InterPro" id="IPR014013">
    <property type="entry name" value="Helic_SF1/SF2_ATP-bd_DinG/Rad3"/>
</dbReference>
<dbReference type="GO" id="GO:0016818">
    <property type="term" value="F:hydrolase activity, acting on acid anhydrides, in phosphorus-containing anhydrides"/>
    <property type="evidence" value="ECO:0007669"/>
    <property type="project" value="InterPro"/>
</dbReference>
<keyword evidence="3" id="KW-0067">ATP-binding</keyword>
<comment type="similarity">
    <text evidence="4">Belongs to the helicase family. DinG subfamily.</text>
</comment>
<keyword evidence="1" id="KW-0547">Nucleotide-binding</keyword>
<keyword evidence="2" id="KW-0378">Hydrolase</keyword>
<dbReference type="GO" id="GO:0005524">
    <property type="term" value="F:ATP binding"/>
    <property type="evidence" value="ECO:0007669"/>
    <property type="project" value="UniProtKB-KW"/>
</dbReference>
<dbReference type="PROSITE" id="PS51193">
    <property type="entry name" value="HELICASE_ATP_BIND_2"/>
    <property type="match status" value="1"/>
</dbReference>
<dbReference type="EMBL" id="JADHEI010000033">
    <property type="protein sequence ID" value="MBF2735218.1"/>
    <property type="molecule type" value="Genomic_DNA"/>
</dbReference>
<reference evidence="6" key="1">
    <citation type="submission" date="2020-10" db="EMBL/GenBank/DDBJ databases">
        <title>An improved Amphimedon queenslandica hologenome assembly reveals how three proteobacterial symbionts can extend the metabolic phenotypic of their marine sponge host.</title>
        <authorList>
            <person name="Degnan B."/>
            <person name="Degnan S."/>
            <person name="Xiang X."/>
        </authorList>
    </citation>
    <scope>NUCLEOTIDE SEQUENCE</scope>
    <source>
        <strain evidence="6">AqS2</strain>
    </source>
</reference>
<feature type="domain" description="Helicase ATP-binding" evidence="5">
    <location>
        <begin position="24"/>
        <end position="306"/>
    </location>
</feature>
<proteinExistence type="inferred from homology"/>
<sequence length="675" mass="73276">MAKMAEDMAELAPAKVAAVFASDGPLAAMRGYASRQGQVAMAEEVAATLFAAPGKRRHLLVEAGTGIGKTFAYLVPAILSGARVIVATSTKALQDQIAKRDVPQLAELLGRDAKACTLKGIGNYVCLKRFEETAVAAREGESDLLDDGRAMDDFTKVSKRVAGADFDGDISDVPGVRKLAKVWPLVTATSRQCDRRDCDYYQHNCYYFRKVREARQAQLLVLSHAMYFAASDIPKGDYDACIFDEGHGIAEKIHHLVGVSLSLAGLESFFEDLSKHDRLKGLGGSPEQAEAWNGRLKDLLAGLLERTAAAQEALLDTSDKIAAAAELLAKEKGLAAALGDLAAAAAALREHLGAAAERHVAAKKAEGVCQEAEDMLEAWLGRKADAQLFGWLERTEKNATLYCAPHNPAQAFHDQVLQKHAVALCSATMAWEGDFDPVQRLLGMEDAAALTADSPFDFDRNGRLHVPRLKAVPQRGETAAFVEEVAELGAELVEASGGGAFMLFAAKRDLDAATRLLRPRLEGSGITVVNQYDGPPQQLIDKHFRAGGGRGKLLLGIRTFWQGVDVPGQALRLVIIDRIPFIPPSDPVLQAREQVLEREHPDARAFDHLQLYPAAMLLKQAVGRLLRGENDRGVAVLCDPRLRTKGYGRRILASLQPLRREDDRGKTIEFLKEVS</sequence>
<dbReference type="GO" id="GO:0003676">
    <property type="term" value="F:nucleic acid binding"/>
    <property type="evidence" value="ECO:0007669"/>
    <property type="project" value="InterPro"/>
</dbReference>
<dbReference type="PANTHER" id="PTHR11472:SF34">
    <property type="entry name" value="REGULATOR OF TELOMERE ELONGATION HELICASE 1"/>
    <property type="match status" value="1"/>
</dbReference>